<dbReference type="Proteomes" id="UP001469365">
    <property type="component" value="Unassembled WGS sequence"/>
</dbReference>
<gene>
    <name evidence="1" type="ORF">WMW72_17140</name>
</gene>
<sequence length="106" mass="12195">MGIVFTEYKIDAIHRTDYLTWAADLKQEFAELEIYEGTEQPNLFVEIWSGLSQEKYAALKAARIGEDSRIAQDEESGRWRTMELWVAGGRPKIHMWQFSPISGKGV</sequence>
<organism evidence="1 2">
    <name type="scientific">Paenibacillus filicis</name>
    <dbReference type="NCBI Taxonomy" id="669464"/>
    <lineage>
        <taxon>Bacteria</taxon>
        <taxon>Bacillati</taxon>
        <taxon>Bacillota</taxon>
        <taxon>Bacilli</taxon>
        <taxon>Bacillales</taxon>
        <taxon>Paenibacillaceae</taxon>
        <taxon>Paenibacillus</taxon>
    </lineage>
</organism>
<keyword evidence="2" id="KW-1185">Reference proteome</keyword>
<comment type="caution">
    <text evidence="1">The sequence shown here is derived from an EMBL/GenBank/DDBJ whole genome shotgun (WGS) entry which is preliminary data.</text>
</comment>
<accession>A0ABU9DLA8</accession>
<dbReference type="RefSeq" id="WP_341416741.1">
    <property type="nucleotide sequence ID" value="NZ_JBBPCC010000010.1"/>
</dbReference>
<dbReference type="EMBL" id="JBBPCC010000010">
    <property type="protein sequence ID" value="MEK8129635.1"/>
    <property type="molecule type" value="Genomic_DNA"/>
</dbReference>
<evidence type="ECO:0000313" key="1">
    <source>
        <dbReference type="EMBL" id="MEK8129635.1"/>
    </source>
</evidence>
<name>A0ABU9DLA8_9BACL</name>
<evidence type="ECO:0000313" key="2">
    <source>
        <dbReference type="Proteomes" id="UP001469365"/>
    </source>
</evidence>
<protein>
    <submittedName>
        <fullName evidence="1">Uncharacterized protein</fullName>
    </submittedName>
</protein>
<reference evidence="1 2" key="1">
    <citation type="submission" date="2024-04" db="EMBL/GenBank/DDBJ databases">
        <title>draft genome sequnece of Paenibacillus filicis.</title>
        <authorList>
            <person name="Kim D.-U."/>
        </authorList>
    </citation>
    <scope>NUCLEOTIDE SEQUENCE [LARGE SCALE GENOMIC DNA]</scope>
    <source>
        <strain evidence="1 2">KACC14197</strain>
    </source>
</reference>
<proteinExistence type="predicted"/>